<keyword evidence="2" id="KW-0804">Transcription</keyword>
<protein>
    <submittedName>
        <fullName evidence="3">Uncharacterized protein</fullName>
    </submittedName>
</protein>
<evidence type="ECO:0000313" key="4">
    <source>
        <dbReference type="Proteomes" id="UP000249915"/>
    </source>
</evidence>
<evidence type="ECO:0000256" key="2">
    <source>
        <dbReference type="ARBA" id="ARBA00023163"/>
    </source>
</evidence>
<dbReference type="EMBL" id="MASW01000003">
    <property type="protein sequence ID" value="PXY25398.1"/>
    <property type="molecule type" value="Genomic_DNA"/>
</dbReference>
<comment type="caution">
    <text evidence="3">The sequence shown here is derived from an EMBL/GenBank/DDBJ whole genome shotgun (WGS) entry which is preliminary data.</text>
</comment>
<keyword evidence="1" id="KW-0805">Transcription regulation</keyword>
<dbReference type="Gene3D" id="1.10.10.1320">
    <property type="entry name" value="Anti-sigma factor, zinc-finger domain"/>
    <property type="match status" value="1"/>
</dbReference>
<sequence length="68" mass="7734">MRGRTTTECPYTITAASYVLGTLDERERAEFAKHSRRCARCRREIRELVPVVRLLGLAKAQQDAARGQ</sequence>
<evidence type="ECO:0000256" key="1">
    <source>
        <dbReference type="ARBA" id="ARBA00023015"/>
    </source>
</evidence>
<dbReference type="AlphaFoldDB" id="A0A2V4AVR6"/>
<organism evidence="3 4">
    <name type="scientific">Prauserella muralis</name>
    <dbReference type="NCBI Taxonomy" id="588067"/>
    <lineage>
        <taxon>Bacteria</taxon>
        <taxon>Bacillati</taxon>
        <taxon>Actinomycetota</taxon>
        <taxon>Actinomycetes</taxon>
        <taxon>Pseudonocardiales</taxon>
        <taxon>Pseudonocardiaceae</taxon>
        <taxon>Prauserella</taxon>
    </lineage>
</organism>
<evidence type="ECO:0000313" key="3">
    <source>
        <dbReference type="EMBL" id="PXY25398.1"/>
    </source>
</evidence>
<dbReference type="Proteomes" id="UP000249915">
    <property type="component" value="Unassembled WGS sequence"/>
</dbReference>
<name>A0A2V4AVR6_9PSEU</name>
<keyword evidence="4" id="KW-1185">Reference proteome</keyword>
<dbReference type="InterPro" id="IPR041916">
    <property type="entry name" value="Anti_sigma_zinc_sf"/>
</dbReference>
<accession>A0A2V4AVR6</accession>
<proteinExistence type="predicted"/>
<gene>
    <name evidence="3" type="ORF">BAY60_18655</name>
</gene>
<reference evidence="3 4" key="1">
    <citation type="submission" date="2016-07" db="EMBL/GenBank/DDBJ databases">
        <title>Draft genome sequence of Prauserella muralis DSM 45305, isolated from a mould-covered wall in an indoor environment.</title>
        <authorList>
            <person name="Ruckert C."/>
            <person name="Albersmeier A."/>
            <person name="Jiang C.-L."/>
            <person name="Jiang Y."/>
            <person name="Kalinowski J."/>
            <person name="Schneider O."/>
            <person name="Winkler A."/>
            <person name="Zotchev S.B."/>
        </authorList>
    </citation>
    <scope>NUCLEOTIDE SEQUENCE [LARGE SCALE GENOMIC DNA]</scope>
    <source>
        <strain evidence="3 4">DSM 45305</strain>
    </source>
</reference>